<evidence type="ECO:0000313" key="1">
    <source>
        <dbReference type="EMBL" id="CEM05220.1"/>
    </source>
</evidence>
<dbReference type="EMBL" id="CDMZ01000040">
    <property type="protein sequence ID" value="CEM05220.1"/>
    <property type="molecule type" value="Genomic_DNA"/>
</dbReference>
<organism evidence="1">
    <name type="scientific">Chromera velia CCMP2878</name>
    <dbReference type="NCBI Taxonomy" id="1169474"/>
    <lineage>
        <taxon>Eukaryota</taxon>
        <taxon>Sar</taxon>
        <taxon>Alveolata</taxon>
        <taxon>Colpodellida</taxon>
        <taxon>Chromeraceae</taxon>
        <taxon>Chromera</taxon>
    </lineage>
</organism>
<dbReference type="AlphaFoldDB" id="A0A0G4F1F5"/>
<accession>A0A0G4F1F5</accession>
<sequence>MSKGAGGGKMELRFPYREVQPPGGGKMSEREWGSLGERIADLILPIIQQSCNANLSRMGEAIERFAQAISFEYEALCGMQVSIPSLGTSFSVHSSMDSLKTAVFNGVCHRTNIKMHPVCGEEGATGILELVRGALGLGKLTIPAVLKSWE</sequence>
<protein>
    <submittedName>
        <fullName evidence="1">Uncharacterized protein</fullName>
    </submittedName>
</protein>
<reference evidence="1" key="1">
    <citation type="submission" date="2014-11" db="EMBL/GenBank/DDBJ databases">
        <authorList>
            <person name="Otto D Thomas"/>
            <person name="Naeem Raeece"/>
        </authorList>
    </citation>
    <scope>NUCLEOTIDE SEQUENCE</scope>
</reference>
<name>A0A0G4F1F5_9ALVE</name>
<gene>
    <name evidence="1" type="ORF">Cvel_14516</name>
</gene>
<dbReference type="VEuPathDB" id="CryptoDB:Cvel_14516"/>
<proteinExistence type="predicted"/>